<organism evidence="2 3">
    <name type="scientific">Paenibacillus thiaminolyticus</name>
    <name type="common">Bacillus thiaminolyticus</name>
    <dbReference type="NCBI Taxonomy" id="49283"/>
    <lineage>
        <taxon>Bacteria</taxon>
        <taxon>Bacillati</taxon>
        <taxon>Bacillota</taxon>
        <taxon>Bacilli</taxon>
        <taxon>Bacillales</taxon>
        <taxon>Paenibacillaceae</taxon>
        <taxon>Paenibacillus</taxon>
    </lineage>
</organism>
<sequence>MLRLNKEKALHASAICTLDVPLRTTDGEAVVRKLFIRPTGIRVEIEHCRAYSRLPYKHVYLSVGGRQLEGEEWLTDNTGEGSNYLQTYLFEAPPDLRLTADLPMELLLQYEVEEIWDDKQPILLSNISDEKQTLTTDVGGYPVKWTYYKQNGDLYVEAKARTHDSEDQSDVDSPGRSAHPWTYPIRLDHRRRA</sequence>
<protein>
    <submittedName>
        <fullName evidence="2">Uncharacterized protein</fullName>
    </submittedName>
</protein>
<proteinExistence type="predicted"/>
<feature type="region of interest" description="Disordered" evidence="1">
    <location>
        <begin position="161"/>
        <end position="181"/>
    </location>
</feature>
<evidence type="ECO:0000313" key="3">
    <source>
        <dbReference type="Proteomes" id="UP000266177"/>
    </source>
</evidence>
<name>A0A3A3H5C7_PANTH</name>
<reference evidence="2 3" key="1">
    <citation type="submission" date="2018-09" db="EMBL/GenBank/DDBJ databases">
        <title>Paenibacillus SK2017-BO5.</title>
        <authorList>
            <person name="Piskunova J.V."/>
            <person name="Dubiley S.A."/>
            <person name="Severinov K.V."/>
        </authorList>
    </citation>
    <scope>NUCLEOTIDE SEQUENCE [LARGE SCALE GENOMIC DNA]</scope>
    <source>
        <strain evidence="2 3">BO5</strain>
    </source>
</reference>
<gene>
    <name evidence="2" type="ORF">DQX05_02535</name>
</gene>
<dbReference type="EMBL" id="QYZD01000001">
    <property type="protein sequence ID" value="RJG26913.1"/>
    <property type="molecule type" value="Genomic_DNA"/>
</dbReference>
<evidence type="ECO:0000313" key="2">
    <source>
        <dbReference type="EMBL" id="RJG26913.1"/>
    </source>
</evidence>
<accession>A0A3A3H5C7</accession>
<comment type="caution">
    <text evidence="2">The sequence shown here is derived from an EMBL/GenBank/DDBJ whole genome shotgun (WGS) entry which is preliminary data.</text>
</comment>
<dbReference type="AlphaFoldDB" id="A0A3A3H5C7"/>
<evidence type="ECO:0000256" key="1">
    <source>
        <dbReference type="SAM" id="MobiDB-lite"/>
    </source>
</evidence>
<dbReference type="Proteomes" id="UP000266177">
    <property type="component" value="Unassembled WGS sequence"/>
</dbReference>